<keyword evidence="2 7" id="KW-0813">Transport</keyword>
<evidence type="ECO:0000256" key="8">
    <source>
        <dbReference type="SAM" id="MobiDB-lite"/>
    </source>
</evidence>
<keyword evidence="4 7" id="KW-0812">Transmembrane</keyword>
<reference evidence="11" key="1">
    <citation type="journal article" date="2019" name="Int. J. Syst. Evol. Microbiol.">
        <title>The Global Catalogue of Microorganisms (GCM) 10K type strain sequencing project: providing services to taxonomists for standard genome sequencing and annotation.</title>
        <authorList>
            <consortium name="The Broad Institute Genomics Platform"/>
            <consortium name="The Broad Institute Genome Sequencing Center for Infectious Disease"/>
            <person name="Wu L."/>
            <person name="Ma J."/>
        </authorList>
    </citation>
    <scope>NUCLEOTIDE SEQUENCE [LARGE SCALE GENOMIC DNA]</scope>
    <source>
        <strain evidence="11">JCM 17666</strain>
    </source>
</reference>
<dbReference type="RefSeq" id="WP_345251076.1">
    <property type="nucleotide sequence ID" value="NZ_BAABFO010000018.1"/>
</dbReference>
<feature type="region of interest" description="Disordered" evidence="8">
    <location>
        <begin position="1"/>
        <end position="37"/>
    </location>
</feature>
<organism evidence="10 11">
    <name type="scientific">Pigmentiphaga soli</name>
    <dbReference type="NCBI Taxonomy" id="1007095"/>
    <lineage>
        <taxon>Bacteria</taxon>
        <taxon>Pseudomonadati</taxon>
        <taxon>Pseudomonadota</taxon>
        <taxon>Betaproteobacteria</taxon>
        <taxon>Burkholderiales</taxon>
        <taxon>Alcaligenaceae</taxon>
        <taxon>Pigmentiphaga</taxon>
    </lineage>
</organism>
<keyword evidence="11" id="KW-1185">Reference proteome</keyword>
<keyword evidence="5 7" id="KW-1133">Transmembrane helix</keyword>
<dbReference type="SUPFAM" id="SSF161098">
    <property type="entry name" value="MetI-like"/>
    <property type="match status" value="1"/>
</dbReference>
<accession>A0ABP8HDD8</accession>
<evidence type="ECO:0000259" key="9">
    <source>
        <dbReference type="PROSITE" id="PS50928"/>
    </source>
</evidence>
<feature type="transmembrane region" description="Helical" evidence="7">
    <location>
        <begin position="205"/>
        <end position="233"/>
    </location>
</feature>
<evidence type="ECO:0000256" key="4">
    <source>
        <dbReference type="ARBA" id="ARBA00022692"/>
    </source>
</evidence>
<sequence length="290" mass="29980">MTAGGHIPAAAPDAMRPTAAPDKAGTPGAPGARQGRGMRLGRVGRPLDVAAAALALLQCAGLAGLLPPTIPSPAAILRALQQDYPLLAGHTAATLEAAAVGFAAALAVGLVLMAIVAFVPPLESLVYNAALILHTLPLLVLAPILVIWFGLGMEARIIISALAAYYAILMGALHGLRASPRSAGELMRLLSASRMQVFRKVTLPYALPALFAGVKIGATGAVLGAVIAEWTGAERGLGVMMAYSLFSFQVPRVWLTMFTMMVVAVAVYALVQAAERRLLRWARPAGGEPA</sequence>
<evidence type="ECO:0000313" key="10">
    <source>
        <dbReference type="EMBL" id="GAA4337818.1"/>
    </source>
</evidence>
<dbReference type="InterPro" id="IPR000515">
    <property type="entry name" value="MetI-like"/>
</dbReference>
<dbReference type="Proteomes" id="UP001501671">
    <property type="component" value="Unassembled WGS sequence"/>
</dbReference>
<dbReference type="InterPro" id="IPR035906">
    <property type="entry name" value="MetI-like_sf"/>
</dbReference>
<proteinExistence type="inferred from homology"/>
<dbReference type="Gene3D" id="1.10.3720.10">
    <property type="entry name" value="MetI-like"/>
    <property type="match status" value="1"/>
</dbReference>
<comment type="similarity">
    <text evidence="7">Belongs to the binding-protein-dependent transport system permease family.</text>
</comment>
<evidence type="ECO:0000256" key="3">
    <source>
        <dbReference type="ARBA" id="ARBA00022475"/>
    </source>
</evidence>
<name>A0ABP8HDD8_9BURK</name>
<comment type="caution">
    <text evidence="10">The sequence shown here is derived from an EMBL/GenBank/DDBJ whole genome shotgun (WGS) entry which is preliminary data.</text>
</comment>
<keyword evidence="3" id="KW-1003">Cell membrane</keyword>
<dbReference type="EMBL" id="BAABFO010000018">
    <property type="protein sequence ID" value="GAA4337818.1"/>
    <property type="molecule type" value="Genomic_DNA"/>
</dbReference>
<feature type="transmembrane region" description="Helical" evidence="7">
    <location>
        <begin position="157"/>
        <end position="176"/>
    </location>
</feature>
<dbReference type="CDD" id="cd06261">
    <property type="entry name" value="TM_PBP2"/>
    <property type="match status" value="1"/>
</dbReference>
<dbReference type="Pfam" id="PF00528">
    <property type="entry name" value="BPD_transp_1"/>
    <property type="match status" value="1"/>
</dbReference>
<feature type="transmembrane region" description="Helical" evidence="7">
    <location>
        <begin position="46"/>
        <end position="66"/>
    </location>
</feature>
<evidence type="ECO:0000256" key="1">
    <source>
        <dbReference type="ARBA" id="ARBA00004651"/>
    </source>
</evidence>
<evidence type="ECO:0000256" key="5">
    <source>
        <dbReference type="ARBA" id="ARBA00022989"/>
    </source>
</evidence>
<comment type="subcellular location">
    <subcellularLocation>
        <location evidence="1 7">Cell membrane</location>
        <topology evidence="1 7">Multi-pass membrane protein</topology>
    </subcellularLocation>
</comment>
<evidence type="ECO:0000256" key="6">
    <source>
        <dbReference type="ARBA" id="ARBA00023136"/>
    </source>
</evidence>
<feature type="compositionally biased region" description="Low complexity" evidence="8">
    <location>
        <begin position="8"/>
        <end position="21"/>
    </location>
</feature>
<evidence type="ECO:0000256" key="2">
    <source>
        <dbReference type="ARBA" id="ARBA00022448"/>
    </source>
</evidence>
<gene>
    <name evidence="10" type="ORF">GCM10023144_34080</name>
</gene>
<dbReference type="PANTHER" id="PTHR30151">
    <property type="entry name" value="ALKANE SULFONATE ABC TRANSPORTER-RELATED, MEMBRANE SUBUNIT"/>
    <property type="match status" value="1"/>
</dbReference>
<evidence type="ECO:0000313" key="11">
    <source>
        <dbReference type="Proteomes" id="UP001501671"/>
    </source>
</evidence>
<protein>
    <recommendedName>
        <fullName evidence="9">ABC transmembrane type-1 domain-containing protein</fullName>
    </recommendedName>
</protein>
<feature type="transmembrane region" description="Helical" evidence="7">
    <location>
        <begin position="253"/>
        <end position="271"/>
    </location>
</feature>
<keyword evidence="6 7" id="KW-0472">Membrane</keyword>
<dbReference type="PROSITE" id="PS50928">
    <property type="entry name" value="ABC_TM1"/>
    <property type="match status" value="1"/>
</dbReference>
<dbReference type="PANTHER" id="PTHR30151:SF20">
    <property type="entry name" value="ABC TRANSPORTER PERMEASE PROTEIN HI_0355-RELATED"/>
    <property type="match status" value="1"/>
</dbReference>
<feature type="transmembrane region" description="Helical" evidence="7">
    <location>
        <begin position="97"/>
        <end position="119"/>
    </location>
</feature>
<evidence type="ECO:0000256" key="7">
    <source>
        <dbReference type="RuleBase" id="RU363032"/>
    </source>
</evidence>
<feature type="transmembrane region" description="Helical" evidence="7">
    <location>
        <begin position="131"/>
        <end position="151"/>
    </location>
</feature>
<feature type="domain" description="ABC transmembrane type-1" evidence="9">
    <location>
        <begin position="91"/>
        <end position="271"/>
    </location>
</feature>